<reference evidence="15 16" key="1">
    <citation type="submission" date="2024-09" db="EMBL/GenBank/DDBJ databases">
        <authorList>
            <person name="Sun Q."/>
            <person name="Mori K."/>
        </authorList>
    </citation>
    <scope>NUCLEOTIDE SEQUENCE [LARGE SCALE GENOMIC DNA]</scope>
    <source>
        <strain evidence="15 16">NCAIM B.02301</strain>
    </source>
</reference>
<dbReference type="PANTHER" id="PTHR17490:SF16">
    <property type="entry name" value="THREONYLCARBAMOYL-AMP SYNTHASE"/>
    <property type="match status" value="1"/>
</dbReference>
<protein>
    <recommendedName>
        <fullName evidence="4 13">Threonylcarbamoyl-AMP synthase</fullName>
        <shortName evidence="13">TC-AMP synthase</shortName>
        <ecNumber evidence="3 13">2.7.7.87</ecNumber>
    </recommendedName>
    <alternativeName>
        <fullName evidence="11 13">L-threonylcarbamoyladenylate synthase</fullName>
    </alternativeName>
</protein>
<evidence type="ECO:0000256" key="6">
    <source>
        <dbReference type="ARBA" id="ARBA00022679"/>
    </source>
</evidence>
<dbReference type="SUPFAM" id="SSF55821">
    <property type="entry name" value="YrdC/RibB"/>
    <property type="match status" value="1"/>
</dbReference>
<dbReference type="RefSeq" id="WP_273842378.1">
    <property type="nucleotide sequence ID" value="NZ_JAQQWT010000005.1"/>
</dbReference>
<dbReference type="EC" id="2.7.7.87" evidence="3 13"/>
<keyword evidence="5 13" id="KW-0963">Cytoplasm</keyword>
<evidence type="ECO:0000256" key="12">
    <source>
        <dbReference type="ARBA" id="ARBA00048366"/>
    </source>
</evidence>
<evidence type="ECO:0000256" key="4">
    <source>
        <dbReference type="ARBA" id="ARBA00015492"/>
    </source>
</evidence>
<keyword evidence="6 13" id="KW-0808">Transferase</keyword>
<dbReference type="PROSITE" id="PS51163">
    <property type="entry name" value="YRDC"/>
    <property type="match status" value="1"/>
</dbReference>
<name>A0ABV6NK94_9BACI</name>
<keyword evidence="7 13" id="KW-0819">tRNA processing</keyword>
<evidence type="ECO:0000256" key="13">
    <source>
        <dbReference type="PIRNR" id="PIRNR004930"/>
    </source>
</evidence>
<proteinExistence type="inferred from homology"/>
<dbReference type="Pfam" id="PF03481">
    <property type="entry name" value="Sua5_C"/>
    <property type="match status" value="1"/>
</dbReference>
<dbReference type="InterPro" id="IPR038385">
    <property type="entry name" value="Sua5/YwlC_C"/>
</dbReference>
<keyword evidence="9 13" id="KW-0547">Nucleotide-binding</keyword>
<dbReference type="PANTHER" id="PTHR17490">
    <property type="entry name" value="SUA5"/>
    <property type="match status" value="1"/>
</dbReference>
<comment type="catalytic activity">
    <reaction evidence="12 13">
        <text>L-threonine + hydrogencarbonate + ATP = L-threonylcarbamoyladenylate + diphosphate + H2O</text>
        <dbReference type="Rhea" id="RHEA:36407"/>
        <dbReference type="ChEBI" id="CHEBI:15377"/>
        <dbReference type="ChEBI" id="CHEBI:17544"/>
        <dbReference type="ChEBI" id="CHEBI:30616"/>
        <dbReference type="ChEBI" id="CHEBI:33019"/>
        <dbReference type="ChEBI" id="CHEBI:57926"/>
        <dbReference type="ChEBI" id="CHEBI:73682"/>
        <dbReference type="EC" id="2.7.7.87"/>
    </reaction>
</comment>
<evidence type="ECO:0000256" key="7">
    <source>
        <dbReference type="ARBA" id="ARBA00022694"/>
    </source>
</evidence>
<evidence type="ECO:0000256" key="2">
    <source>
        <dbReference type="ARBA" id="ARBA00007663"/>
    </source>
</evidence>
<comment type="function">
    <text evidence="13">Required for the formation of a threonylcarbamoyl group on adenosine at position 37 (t(6)A37) in tRNAs that read codons beginning with adenine.</text>
</comment>
<keyword evidence="10 13" id="KW-0067">ATP-binding</keyword>
<dbReference type="InterPro" id="IPR010923">
    <property type="entry name" value="T(6)A37_SUA5"/>
</dbReference>
<dbReference type="Pfam" id="PF01300">
    <property type="entry name" value="Sua5_yciO_yrdC"/>
    <property type="match status" value="1"/>
</dbReference>
<dbReference type="GO" id="GO:0061710">
    <property type="term" value="F:L-threonylcarbamoyladenylate synthase"/>
    <property type="evidence" value="ECO:0007669"/>
    <property type="project" value="UniProtKB-EC"/>
</dbReference>
<dbReference type="InterPro" id="IPR050156">
    <property type="entry name" value="TC-AMP_synthase_SUA5"/>
</dbReference>
<dbReference type="InterPro" id="IPR006070">
    <property type="entry name" value="Sua5-like_dom"/>
</dbReference>
<keyword evidence="8 13" id="KW-0548">Nucleotidyltransferase</keyword>
<dbReference type="NCBIfam" id="TIGR00057">
    <property type="entry name" value="L-threonylcarbamoyladenylate synthase"/>
    <property type="match status" value="1"/>
</dbReference>
<dbReference type="InterPro" id="IPR017945">
    <property type="entry name" value="DHBP_synth_RibB-like_a/b_dom"/>
</dbReference>
<evidence type="ECO:0000256" key="9">
    <source>
        <dbReference type="ARBA" id="ARBA00022741"/>
    </source>
</evidence>
<dbReference type="EMBL" id="JBHLTR010000054">
    <property type="protein sequence ID" value="MFC0561081.1"/>
    <property type="molecule type" value="Genomic_DNA"/>
</dbReference>
<sequence length="346" mass="37359">MSYKQTFFWAVDNFLNERQHSEHIKEAAMWITKGEVVAFPTETVYGLGANALEETAVKKIFEAKGRPSDNPLIVHIASVKQLDELVTDIPPLAKKLMDHFWPGPLTIILKKKESVATSVTAGLDTVAIRIPDHPVAIELLKQANVPVAAPSANLSGKPSPTSGEHVFHDLKGRIAGILDGGQTGVGLESTVIDCSKGIPILYRPGGVTIEDIEALVGEIKVDPSLKSTDEAPLSPGMKYTHYAPNGTLILVRDRKQIPSLLAEAKAEGKRTGVLTTKDNQGSYTADVIVSCGSRQDLATVANQLYESLRTFDEEKAEIIFSETFPAENIGIAIMNRLEKAAGGKVI</sequence>
<comment type="caution">
    <text evidence="15">The sequence shown here is derived from an EMBL/GenBank/DDBJ whole genome shotgun (WGS) entry which is preliminary data.</text>
</comment>
<gene>
    <name evidence="15" type="ORF">ACFFH4_19225</name>
</gene>
<feature type="domain" description="YrdC-like" evidence="14">
    <location>
        <begin position="21"/>
        <end position="207"/>
    </location>
</feature>
<evidence type="ECO:0000313" key="16">
    <source>
        <dbReference type="Proteomes" id="UP001589833"/>
    </source>
</evidence>
<dbReference type="Gene3D" id="3.40.50.11030">
    <property type="entry name" value="Threonylcarbamoyl-AMP synthase, C-terminal domain"/>
    <property type="match status" value="1"/>
</dbReference>
<evidence type="ECO:0000256" key="11">
    <source>
        <dbReference type="ARBA" id="ARBA00029774"/>
    </source>
</evidence>
<evidence type="ECO:0000259" key="14">
    <source>
        <dbReference type="PROSITE" id="PS51163"/>
    </source>
</evidence>
<comment type="similarity">
    <text evidence="2 13">Belongs to the SUA5 family.</text>
</comment>
<dbReference type="PIRSF" id="PIRSF004930">
    <property type="entry name" value="Tln_factor_SUA5"/>
    <property type="match status" value="1"/>
</dbReference>
<dbReference type="Proteomes" id="UP001589833">
    <property type="component" value="Unassembled WGS sequence"/>
</dbReference>
<organism evidence="15 16">
    <name type="scientific">Halalkalibacter alkalisediminis</name>
    <dbReference type="NCBI Taxonomy" id="935616"/>
    <lineage>
        <taxon>Bacteria</taxon>
        <taxon>Bacillati</taxon>
        <taxon>Bacillota</taxon>
        <taxon>Bacilli</taxon>
        <taxon>Bacillales</taxon>
        <taxon>Bacillaceae</taxon>
        <taxon>Halalkalibacter</taxon>
    </lineage>
</organism>
<evidence type="ECO:0000256" key="5">
    <source>
        <dbReference type="ARBA" id="ARBA00022490"/>
    </source>
</evidence>
<dbReference type="Gene3D" id="3.90.870.10">
    <property type="entry name" value="DHBP synthase"/>
    <property type="match status" value="1"/>
</dbReference>
<evidence type="ECO:0000256" key="3">
    <source>
        <dbReference type="ARBA" id="ARBA00012584"/>
    </source>
</evidence>
<evidence type="ECO:0000313" key="15">
    <source>
        <dbReference type="EMBL" id="MFC0561081.1"/>
    </source>
</evidence>
<evidence type="ECO:0000256" key="8">
    <source>
        <dbReference type="ARBA" id="ARBA00022695"/>
    </source>
</evidence>
<evidence type="ECO:0000256" key="1">
    <source>
        <dbReference type="ARBA" id="ARBA00004496"/>
    </source>
</evidence>
<evidence type="ECO:0000256" key="10">
    <source>
        <dbReference type="ARBA" id="ARBA00022840"/>
    </source>
</evidence>
<accession>A0ABV6NK94</accession>
<comment type="subcellular location">
    <subcellularLocation>
        <location evidence="1 13">Cytoplasm</location>
    </subcellularLocation>
</comment>
<dbReference type="InterPro" id="IPR005145">
    <property type="entry name" value="Sua5_C"/>
</dbReference>
<keyword evidence="16" id="KW-1185">Reference proteome</keyword>